<evidence type="ECO:0000313" key="2">
    <source>
        <dbReference type="Proteomes" id="UP001416858"/>
    </source>
</evidence>
<accession>A0ABP9VLC2</accession>
<dbReference type="Proteomes" id="UP001416858">
    <property type="component" value="Unassembled WGS sequence"/>
</dbReference>
<protein>
    <submittedName>
        <fullName evidence="1">Uncharacterized protein</fullName>
    </submittedName>
</protein>
<comment type="caution">
    <text evidence="1">The sequence shown here is derived from an EMBL/GenBank/DDBJ whole genome shotgun (WGS) entry which is preliminary data.</text>
</comment>
<name>A0ABP9VLC2_9BACT</name>
<evidence type="ECO:0000313" key="1">
    <source>
        <dbReference type="EMBL" id="GAA5505994.1"/>
    </source>
</evidence>
<organism evidence="1 2">
    <name type="scientific">Novipirellula caenicola</name>
    <dbReference type="NCBI Taxonomy" id="1536901"/>
    <lineage>
        <taxon>Bacteria</taxon>
        <taxon>Pseudomonadati</taxon>
        <taxon>Planctomycetota</taxon>
        <taxon>Planctomycetia</taxon>
        <taxon>Pirellulales</taxon>
        <taxon>Pirellulaceae</taxon>
        <taxon>Novipirellula</taxon>
    </lineage>
</organism>
<keyword evidence="2" id="KW-1185">Reference proteome</keyword>
<gene>
    <name evidence="1" type="ORF">Rcae01_01444</name>
</gene>
<sequence length="33" mass="3906">MIAGYWATAAPWLPDSGVHFRELLLWGYEVWRL</sequence>
<dbReference type="EMBL" id="BAABRO010000002">
    <property type="protein sequence ID" value="GAA5505994.1"/>
    <property type="molecule type" value="Genomic_DNA"/>
</dbReference>
<reference evidence="1 2" key="1">
    <citation type="submission" date="2024-02" db="EMBL/GenBank/DDBJ databases">
        <title>Rhodopirellula caenicola NBRC 110016.</title>
        <authorList>
            <person name="Ichikawa N."/>
            <person name="Katano-Makiyama Y."/>
            <person name="Hidaka K."/>
        </authorList>
    </citation>
    <scope>NUCLEOTIDE SEQUENCE [LARGE SCALE GENOMIC DNA]</scope>
    <source>
        <strain evidence="1 2">NBRC 110016</strain>
    </source>
</reference>
<proteinExistence type="predicted"/>